<keyword evidence="7" id="KW-1185">Reference proteome</keyword>
<dbReference type="EMBL" id="JTDN01000001">
    <property type="protein sequence ID" value="KHL26791.1"/>
    <property type="molecule type" value="Genomic_DNA"/>
</dbReference>
<dbReference type="STRING" id="1572751.PK98_06065"/>
<dbReference type="InterPro" id="IPR036390">
    <property type="entry name" value="WH_DNA-bd_sf"/>
</dbReference>
<dbReference type="Pfam" id="PF09339">
    <property type="entry name" value="HTH_IclR"/>
    <property type="match status" value="1"/>
</dbReference>
<dbReference type="GO" id="GO:0003677">
    <property type="term" value="F:DNA binding"/>
    <property type="evidence" value="ECO:0007669"/>
    <property type="project" value="UniProtKB-KW"/>
</dbReference>
<evidence type="ECO:0000313" key="6">
    <source>
        <dbReference type="EMBL" id="KHL26791.1"/>
    </source>
</evidence>
<keyword evidence="1" id="KW-0805">Transcription regulation</keyword>
<evidence type="ECO:0000313" key="7">
    <source>
        <dbReference type="Proteomes" id="UP000030988"/>
    </source>
</evidence>
<dbReference type="InterPro" id="IPR029016">
    <property type="entry name" value="GAF-like_dom_sf"/>
</dbReference>
<evidence type="ECO:0000256" key="2">
    <source>
        <dbReference type="ARBA" id="ARBA00023125"/>
    </source>
</evidence>
<keyword evidence="2" id="KW-0238">DNA-binding</keyword>
<accession>A0A0B2C492</accession>
<protein>
    <submittedName>
        <fullName evidence="6">IclR family transcriptional regulator</fullName>
    </submittedName>
</protein>
<dbReference type="SUPFAM" id="SSF55781">
    <property type="entry name" value="GAF domain-like"/>
    <property type="match status" value="1"/>
</dbReference>
<evidence type="ECO:0000259" key="5">
    <source>
        <dbReference type="PROSITE" id="PS51078"/>
    </source>
</evidence>
<dbReference type="InterPro" id="IPR036388">
    <property type="entry name" value="WH-like_DNA-bd_sf"/>
</dbReference>
<feature type="domain" description="HTH iclR-type" evidence="4">
    <location>
        <begin position="5"/>
        <end position="65"/>
    </location>
</feature>
<dbReference type="InterPro" id="IPR005471">
    <property type="entry name" value="Tscrpt_reg_IclR_N"/>
</dbReference>
<dbReference type="PROSITE" id="PS51078">
    <property type="entry name" value="ICLR_ED"/>
    <property type="match status" value="1"/>
</dbReference>
<dbReference type="PANTHER" id="PTHR30136">
    <property type="entry name" value="HELIX-TURN-HELIX TRANSCRIPTIONAL REGULATOR, ICLR FAMILY"/>
    <property type="match status" value="1"/>
</dbReference>
<dbReference type="PANTHER" id="PTHR30136:SF35">
    <property type="entry name" value="HTH-TYPE TRANSCRIPTIONAL REGULATOR RV1719"/>
    <property type="match status" value="1"/>
</dbReference>
<reference evidence="6 7" key="1">
    <citation type="submission" date="2014-11" db="EMBL/GenBank/DDBJ databases">
        <title>Draft genome sequence of Kirrobacter mercurialis.</title>
        <authorList>
            <person name="Coil D.A."/>
            <person name="Eisen J.A."/>
        </authorList>
    </citation>
    <scope>NUCLEOTIDE SEQUENCE [LARGE SCALE GENOMIC DNA]</scope>
    <source>
        <strain evidence="6 7">Coronado</strain>
    </source>
</reference>
<dbReference type="InterPro" id="IPR050707">
    <property type="entry name" value="HTH_MetabolicPath_Reg"/>
</dbReference>
<keyword evidence="3" id="KW-0804">Transcription</keyword>
<evidence type="ECO:0000259" key="4">
    <source>
        <dbReference type="PROSITE" id="PS51077"/>
    </source>
</evidence>
<evidence type="ECO:0000256" key="3">
    <source>
        <dbReference type="ARBA" id="ARBA00023163"/>
    </source>
</evidence>
<dbReference type="Gene3D" id="3.30.450.40">
    <property type="match status" value="1"/>
</dbReference>
<gene>
    <name evidence="6" type="ORF">PK98_06065</name>
</gene>
<name>A0A0B2C492_9SPHN</name>
<proteinExistence type="predicted"/>
<dbReference type="Pfam" id="PF01614">
    <property type="entry name" value="IclR_C"/>
    <property type="match status" value="1"/>
</dbReference>
<organism evidence="6 7">
    <name type="scientific">Croceibacterium mercuriale</name>
    <dbReference type="NCBI Taxonomy" id="1572751"/>
    <lineage>
        <taxon>Bacteria</taxon>
        <taxon>Pseudomonadati</taxon>
        <taxon>Pseudomonadota</taxon>
        <taxon>Alphaproteobacteria</taxon>
        <taxon>Sphingomonadales</taxon>
        <taxon>Erythrobacteraceae</taxon>
        <taxon>Croceibacterium</taxon>
    </lineage>
</organism>
<dbReference type="InterPro" id="IPR014757">
    <property type="entry name" value="Tscrpt_reg_IclR_C"/>
</dbReference>
<dbReference type="PROSITE" id="PS51077">
    <property type="entry name" value="HTH_ICLR"/>
    <property type="match status" value="1"/>
</dbReference>
<dbReference type="Gene3D" id="1.10.10.10">
    <property type="entry name" value="Winged helix-like DNA-binding domain superfamily/Winged helix DNA-binding domain"/>
    <property type="match status" value="1"/>
</dbReference>
<dbReference type="SUPFAM" id="SSF46785">
    <property type="entry name" value="Winged helix' DNA-binding domain"/>
    <property type="match status" value="1"/>
</dbReference>
<dbReference type="GO" id="GO:0045892">
    <property type="term" value="P:negative regulation of DNA-templated transcription"/>
    <property type="evidence" value="ECO:0007669"/>
    <property type="project" value="TreeGrafter"/>
</dbReference>
<dbReference type="AlphaFoldDB" id="A0A0B2C492"/>
<evidence type="ECO:0000256" key="1">
    <source>
        <dbReference type="ARBA" id="ARBA00023015"/>
    </source>
</evidence>
<feature type="domain" description="IclR-ED" evidence="5">
    <location>
        <begin position="53"/>
        <end position="243"/>
    </location>
</feature>
<comment type="caution">
    <text evidence="6">The sequence shown here is derived from an EMBL/GenBank/DDBJ whole genome shotgun (WGS) entry which is preliminary data.</text>
</comment>
<sequence length="243" mass="26382">MSPAVKSATRTLDIIEYVVATSRPLVAQEIAVALGIPVSSLSYLLATLVERGYIVREGRRYLPGPGLERLQTRRHGPTLADRAAPLVQWLRAQLNETASFLVRVDWEAEVLVTQSSSHALRYSLDVGSRLPLHALAGGRALLTLMDDGDLARYFAESTRRRLTPSTITNENGLRQAIAQARDAGIAETDEEYSLGIHGMACVVMSGDVPVGALSVAIPKARLTSDRHDKAIKMLQRAAAMLDS</sequence>
<dbReference type="GO" id="GO:0003700">
    <property type="term" value="F:DNA-binding transcription factor activity"/>
    <property type="evidence" value="ECO:0007669"/>
    <property type="project" value="TreeGrafter"/>
</dbReference>
<dbReference type="Proteomes" id="UP000030988">
    <property type="component" value="Unassembled WGS sequence"/>
</dbReference>